<reference evidence="2" key="2">
    <citation type="submission" date="2020-09" db="EMBL/GenBank/DDBJ databases">
        <authorList>
            <person name="Sun Q."/>
            <person name="Zhou Y."/>
        </authorList>
    </citation>
    <scope>NUCLEOTIDE SEQUENCE</scope>
    <source>
        <strain evidence="2">CGMCC 4.7138</strain>
    </source>
</reference>
<evidence type="ECO:0000256" key="1">
    <source>
        <dbReference type="SAM" id="MobiDB-lite"/>
    </source>
</evidence>
<keyword evidence="3" id="KW-1185">Reference proteome</keyword>
<name>A0A8H9HAW5_9ACTN</name>
<proteinExistence type="predicted"/>
<evidence type="ECO:0000313" key="3">
    <source>
        <dbReference type="Proteomes" id="UP000653480"/>
    </source>
</evidence>
<evidence type="ECO:0000313" key="2">
    <source>
        <dbReference type="EMBL" id="GGO30708.1"/>
    </source>
</evidence>
<organism evidence="2 3">
    <name type="scientific">Microbispora bryophytorum</name>
    <dbReference type="NCBI Taxonomy" id="1460882"/>
    <lineage>
        <taxon>Bacteria</taxon>
        <taxon>Bacillati</taxon>
        <taxon>Actinomycetota</taxon>
        <taxon>Actinomycetes</taxon>
        <taxon>Streptosporangiales</taxon>
        <taxon>Streptosporangiaceae</taxon>
        <taxon>Microbispora</taxon>
    </lineage>
</organism>
<sequence length="138" mass="14908">MRAPPDTLDSWTSSSKSGLESAEREDLPEGTVGLMARMRPVCQAMINLTSWEPVYFQVPDPVAQKSWHRFGVEVRKAGSACVRAVDRADVDAFHVSMIGLLGGSIGATTTSALIDVIIDDAADPVYKGEPIEPPQPRL</sequence>
<gene>
    <name evidence="2" type="ORF">GCM10011574_67370</name>
</gene>
<dbReference type="Proteomes" id="UP000653480">
    <property type="component" value="Unassembled WGS sequence"/>
</dbReference>
<accession>A0A8H9HAW5</accession>
<comment type="caution">
    <text evidence="2">The sequence shown here is derived from an EMBL/GenBank/DDBJ whole genome shotgun (WGS) entry which is preliminary data.</text>
</comment>
<feature type="compositionally biased region" description="Polar residues" evidence="1">
    <location>
        <begin position="9"/>
        <end position="18"/>
    </location>
</feature>
<dbReference type="AlphaFoldDB" id="A0A8H9HAW5"/>
<dbReference type="EMBL" id="BMMN01000021">
    <property type="protein sequence ID" value="GGO30708.1"/>
    <property type="molecule type" value="Genomic_DNA"/>
</dbReference>
<reference evidence="2" key="1">
    <citation type="journal article" date="2014" name="Int. J. Syst. Evol. Microbiol.">
        <title>Complete genome sequence of Corynebacterium casei LMG S-19264T (=DSM 44701T), isolated from a smear-ripened cheese.</title>
        <authorList>
            <consortium name="US DOE Joint Genome Institute (JGI-PGF)"/>
            <person name="Walter F."/>
            <person name="Albersmeier A."/>
            <person name="Kalinowski J."/>
            <person name="Ruckert C."/>
        </authorList>
    </citation>
    <scope>NUCLEOTIDE SEQUENCE</scope>
    <source>
        <strain evidence="2">CGMCC 4.7138</strain>
    </source>
</reference>
<feature type="region of interest" description="Disordered" evidence="1">
    <location>
        <begin position="1"/>
        <end position="26"/>
    </location>
</feature>
<protein>
    <submittedName>
        <fullName evidence="2">Uncharacterized protein</fullName>
    </submittedName>
</protein>